<dbReference type="AlphaFoldDB" id="A0A0D0CDC2"/>
<dbReference type="PANTHER" id="PTHR28088:SF5">
    <property type="entry name" value="TRANSCRIPTIONAL ACTIVATOR HAA1-RELATED"/>
    <property type="match status" value="1"/>
</dbReference>
<keyword evidence="11" id="KW-1185">Reference proteome</keyword>
<evidence type="ECO:0000256" key="3">
    <source>
        <dbReference type="ARBA" id="ARBA00022833"/>
    </source>
</evidence>
<dbReference type="OrthoDB" id="5600085at2759"/>
<dbReference type="InterPro" id="IPR051763">
    <property type="entry name" value="Copper_Homeo_Regul"/>
</dbReference>
<feature type="region of interest" description="Disordered" evidence="8">
    <location>
        <begin position="433"/>
        <end position="460"/>
    </location>
</feature>
<dbReference type="GO" id="GO:0045944">
    <property type="term" value="P:positive regulation of transcription by RNA polymerase II"/>
    <property type="evidence" value="ECO:0007669"/>
    <property type="project" value="TreeGrafter"/>
</dbReference>
<feature type="domain" description="Copper-fist" evidence="9">
    <location>
        <begin position="110"/>
        <end position="149"/>
    </location>
</feature>
<dbReference type="Gene3D" id="3.90.430.10">
    <property type="entry name" value="Copper fist DNA-binding domain"/>
    <property type="match status" value="1"/>
</dbReference>
<keyword evidence="3" id="KW-0862">Zinc</keyword>
<keyword evidence="2" id="KW-0479">Metal-binding</keyword>
<dbReference type="GO" id="GO:0006879">
    <property type="term" value="P:intracellular iron ion homeostasis"/>
    <property type="evidence" value="ECO:0007669"/>
    <property type="project" value="TreeGrafter"/>
</dbReference>
<dbReference type="InterPro" id="IPR036395">
    <property type="entry name" value="Cu_fist_DNA-bd_dom_sf"/>
</dbReference>
<dbReference type="EMBL" id="KN825947">
    <property type="protein sequence ID" value="KIK80732.1"/>
    <property type="molecule type" value="Genomic_DNA"/>
</dbReference>
<dbReference type="Pfam" id="PF00649">
    <property type="entry name" value="Copper-fist"/>
    <property type="match status" value="1"/>
</dbReference>
<evidence type="ECO:0000256" key="1">
    <source>
        <dbReference type="ARBA" id="ARBA00004123"/>
    </source>
</evidence>
<dbReference type="GO" id="GO:0000981">
    <property type="term" value="F:DNA-binding transcription factor activity, RNA polymerase II-specific"/>
    <property type="evidence" value="ECO:0007669"/>
    <property type="project" value="TreeGrafter"/>
</dbReference>
<dbReference type="GO" id="GO:0003824">
    <property type="term" value="F:catalytic activity"/>
    <property type="evidence" value="ECO:0007669"/>
    <property type="project" value="InterPro"/>
</dbReference>
<dbReference type="PROSITE" id="PS50073">
    <property type="entry name" value="COPPER_FIST_2"/>
    <property type="match status" value="1"/>
</dbReference>
<evidence type="ECO:0000256" key="5">
    <source>
        <dbReference type="ARBA" id="ARBA00023015"/>
    </source>
</evidence>
<dbReference type="SMART" id="SM00412">
    <property type="entry name" value="Cu_FIST"/>
    <property type="match status" value="1"/>
</dbReference>
<dbReference type="FunFam" id="3.90.430.10:FF:000001">
    <property type="entry name" value="Copper fist DNA-binding protein"/>
    <property type="match status" value="1"/>
</dbReference>
<keyword evidence="5" id="KW-0805">Transcription regulation</keyword>
<accession>A0A0D0CDC2</accession>
<evidence type="ECO:0000256" key="8">
    <source>
        <dbReference type="SAM" id="MobiDB-lite"/>
    </source>
</evidence>
<evidence type="ECO:0000259" key="9">
    <source>
        <dbReference type="PROSITE" id="PS50073"/>
    </source>
</evidence>
<comment type="subcellular location">
    <subcellularLocation>
        <location evidence="1">Nucleus</location>
    </subcellularLocation>
</comment>
<dbReference type="Proteomes" id="UP000054538">
    <property type="component" value="Unassembled WGS sequence"/>
</dbReference>
<evidence type="ECO:0000256" key="2">
    <source>
        <dbReference type="ARBA" id="ARBA00022723"/>
    </source>
</evidence>
<dbReference type="InParanoid" id="A0A0D0CDC2"/>
<dbReference type="InterPro" id="IPR003719">
    <property type="entry name" value="Phenazine_PhzF-like"/>
</dbReference>
<dbReference type="Pfam" id="PF02567">
    <property type="entry name" value="PhzC-PhzF"/>
    <property type="match status" value="1"/>
</dbReference>
<feature type="region of interest" description="Disordered" evidence="8">
    <location>
        <begin position="275"/>
        <end position="306"/>
    </location>
</feature>
<dbReference type="GO" id="GO:0000978">
    <property type="term" value="F:RNA polymerase II cis-regulatory region sequence-specific DNA binding"/>
    <property type="evidence" value="ECO:0007669"/>
    <property type="project" value="TreeGrafter"/>
</dbReference>
<reference evidence="11" key="2">
    <citation type="submission" date="2015-01" db="EMBL/GenBank/DDBJ databases">
        <title>Evolutionary Origins and Diversification of the Mycorrhizal Mutualists.</title>
        <authorList>
            <consortium name="DOE Joint Genome Institute"/>
            <consortium name="Mycorrhizal Genomics Consortium"/>
            <person name="Kohler A."/>
            <person name="Kuo A."/>
            <person name="Nagy L.G."/>
            <person name="Floudas D."/>
            <person name="Copeland A."/>
            <person name="Barry K.W."/>
            <person name="Cichocki N."/>
            <person name="Veneault-Fourrey C."/>
            <person name="LaButti K."/>
            <person name="Lindquist E.A."/>
            <person name="Lipzen A."/>
            <person name="Lundell T."/>
            <person name="Morin E."/>
            <person name="Murat C."/>
            <person name="Riley R."/>
            <person name="Ohm R."/>
            <person name="Sun H."/>
            <person name="Tunlid A."/>
            <person name="Henrissat B."/>
            <person name="Grigoriev I.V."/>
            <person name="Hibbett D.S."/>
            <person name="Martin F."/>
        </authorList>
    </citation>
    <scope>NUCLEOTIDE SEQUENCE [LARGE SCALE GENOMIC DNA]</scope>
    <source>
        <strain evidence="11">Ve08.2h10</strain>
    </source>
</reference>
<organism evidence="10 11">
    <name type="scientific">Paxillus rubicundulus Ve08.2h10</name>
    <dbReference type="NCBI Taxonomy" id="930991"/>
    <lineage>
        <taxon>Eukaryota</taxon>
        <taxon>Fungi</taxon>
        <taxon>Dikarya</taxon>
        <taxon>Basidiomycota</taxon>
        <taxon>Agaricomycotina</taxon>
        <taxon>Agaricomycetes</taxon>
        <taxon>Agaricomycetidae</taxon>
        <taxon>Boletales</taxon>
        <taxon>Paxilineae</taxon>
        <taxon>Paxillaceae</taxon>
        <taxon>Paxillus</taxon>
    </lineage>
</organism>
<dbReference type="SMART" id="SM01090">
    <property type="entry name" value="Copper-fist"/>
    <property type="match status" value="1"/>
</dbReference>
<dbReference type="Gene3D" id="3.10.310.10">
    <property type="entry name" value="Diaminopimelate Epimerase, Chain A, domain 1"/>
    <property type="match status" value="1"/>
</dbReference>
<protein>
    <recommendedName>
        <fullName evidence="9">Copper-fist domain-containing protein</fullName>
    </recommendedName>
</protein>
<dbReference type="GO" id="GO:0005507">
    <property type="term" value="F:copper ion binding"/>
    <property type="evidence" value="ECO:0007669"/>
    <property type="project" value="InterPro"/>
</dbReference>
<evidence type="ECO:0000313" key="10">
    <source>
        <dbReference type="EMBL" id="KIK80732.1"/>
    </source>
</evidence>
<evidence type="ECO:0000256" key="4">
    <source>
        <dbReference type="ARBA" id="ARBA00023008"/>
    </source>
</evidence>
<dbReference type="HOGENOM" id="CLU_594597_0_0_1"/>
<dbReference type="STRING" id="930991.A0A0D0CDC2"/>
<dbReference type="InterPro" id="IPR001083">
    <property type="entry name" value="Cu_fist_DNA-bd_dom"/>
</dbReference>
<keyword evidence="7" id="KW-0539">Nucleus</keyword>
<dbReference type="SUPFAM" id="SSF54506">
    <property type="entry name" value="Diaminopimelate epimerase-like"/>
    <property type="match status" value="1"/>
</dbReference>
<dbReference type="PANTHER" id="PTHR28088">
    <property type="entry name" value="TRANSCRIPTIONAL ACTIVATOR HAA1-RELATED"/>
    <property type="match status" value="1"/>
</dbReference>
<dbReference type="SUPFAM" id="SSF57879">
    <property type="entry name" value="Zinc domain conserved in yeast copper-regulated transcription factors"/>
    <property type="match status" value="1"/>
</dbReference>
<keyword evidence="4" id="KW-0186">Copper</keyword>
<dbReference type="PRINTS" id="PR00617">
    <property type="entry name" value="COPPERFIST"/>
</dbReference>
<evidence type="ECO:0000313" key="11">
    <source>
        <dbReference type="Proteomes" id="UP000054538"/>
    </source>
</evidence>
<name>A0A0D0CDC2_9AGAM</name>
<gene>
    <name evidence="10" type="ORF">PAXRUDRAFT_15625</name>
</gene>
<reference evidence="10 11" key="1">
    <citation type="submission" date="2014-04" db="EMBL/GenBank/DDBJ databases">
        <authorList>
            <consortium name="DOE Joint Genome Institute"/>
            <person name="Kuo A."/>
            <person name="Kohler A."/>
            <person name="Jargeat P."/>
            <person name="Nagy L.G."/>
            <person name="Floudas D."/>
            <person name="Copeland A."/>
            <person name="Barry K.W."/>
            <person name="Cichocki N."/>
            <person name="Veneault-Fourrey C."/>
            <person name="LaButti K."/>
            <person name="Lindquist E.A."/>
            <person name="Lipzen A."/>
            <person name="Lundell T."/>
            <person name="Morin E."/>
            <person name="Murat C."/>
            <person name="Sun H."/>
            <person name="Tunlid A."/>
            <person name="Henrissat B."/>
            <person name="Grigoriev I.V."/>
            <person name="Hibbett D.S."/>
            <person name="Martin F."/>
            <person name="Nordberg H.P."/>
            <person name="Cantor M.N."/>
            <person name="Hua S.X."/>
        </authorList>
    </citation>
    <scope>NUCLEOTIDE SEQUENCE [LARGE SCALE GENOMIC DNA]</scope>
    <source>
        <strain evidence="10 11">Ve08.2h10</strain>
    </source>
</reference>
<evidence type="ECO:0000256" key="7">
    <source>
        <dbReference type="ARBA" id="ARBA00023242"/>
    </source>
</evidence>
<evidence type="ECO:0000256" key="6">
    <source>
        <dbReference type="ARBA" id="ARBA00023163"/>
    </source>
</evidence>
<sequence length="460" mass="49295">MTPVVASTTSKTVEDLGIQCVAHGGGTMGKYVVTVLKEGTDLVPKLLPSSPTSLRPPKTAFVSRMFAPLNGITEDQVTGSAHTMLVPYWLARSGKGDGKVMYARQVIGVEVFVNDKKFACESCIKGHRSSSCHHTERPLFEVKKKGRPVSQCPKCRELRQSKRVHSRCTCTPRQAAVDKIPIPAARPDKKPRRFMPSVPTLPNGISDAFRSTTVSIPPNSRQRVDSLLNPCYCNNVRQCTCGPSCVAGPSSSERSMHPGLMTLAQAAVMFQELPTQKSTAPRSVDPPSGSCMDERPSVHVTSPPQHLELPPILAGSTSLSGTIPDFPVIPPLSTIKSIAGSGCTCGFRCTCPGCLEHRGLEHAEKDHKDCTEGCGHCVDHTTGIELPGQDTSSWGGSLVDTVFARTAPLPSPPHNRRAVMDPGDITVYPSELFSRPSSDTDERGAAFGPKGSIAQLRAVP</sequence>
<dbReference type="GO" id="GO:0005634">
    <property type="term" value="C:nucleus"/>
    <property type="evidence" value="ECO:0007669"/>
    <property type="project" value="UniProtKB-SubCell"/>
</dbReference>
<dbReference type="GO" id="GO:0006878">
    <property type="term" value="P:intracellular copper ion homeostasis"/>
    <property type="evidence" value="ECO:0007669"/>
    <property type="project" value="TreeGrafter"/>
</dbReference>
<proteinExistence type="predicted"/>
<keyword evidence="6" id="KW-0804">Transcription</keyword>